<evidence type="ECO:0008006" key="2">
    <source>
        <dbReference type="Google" id="ProtNLM"/>
    </source>
</evidence>
<name>A0A0L8H6M7_OCTBM</name>
<accession>A0A0L8H6M7</accession>
<dbReference type="OrthoDB" id="6201887at2759"/>
<sequence>MPPALSLTLLDQDANNKQQNSFQNVDEIGNFTPDKSVKSRCQKILDSNYYKYGSLCCLIILVFVCICLTQKKCPPPPPLQPVATTSPLPTTPTSPPFHHSLLHLKTKGYEELESLTNLQWIKVMNQSKGDIKLLGGTFIYIPEDGIYLIECTIQLNIPKNTITFHMFLTLEGKNGTQYEYIKETLNSLTFSEHTRIQLISTKYLEVNDKIYFRMNKVKFISPDKSSSRCSITNIH</sequence>
<dbReference type="EMBL" id="KQ419000">
    <property type="protein sequence ID" value="KOF84941.1"/>
    <property type="molecule type" value="Genomic_DNA"/>
</dbReference>
<dbReference type="AlphaFoldDB" id="A0A0L8H6M7"/>
<proteinExistence type="predicted"/>
<organism evidence="1">
    <name type="scientific">Octopus bimaculoides</name>
    <name type="common">California two-spotted octopus</name>
    <dbReference type="NCBI Taxonomy" id="37653"/>
    <lineage>
        <taxon>Eukaryota</taxon>
        <taxon>Metazoa</taxon>
        <taxon>Spiralia</taxon>
        <taxon>Lophotrochozoa</taxon>
        <taxon>Mollusca</taxon>
        <taxon>Cephalopoda</taxon>
        <taxon>Coleoidea</taxon>
        <taxon>Octopodiformes</taxon>
        <taxon>Octopoda</taxon>
        <taxon>Incirrata</taxon>
        <taxon>Octopodidae</taxon>
        <taxon>Octopus</taxon>
    </lineage>
</organism>
<evidence type="ECO:0000313" key="1">
    <source>
        <dbReference type="EMBL" id="KOF84941.1"/>
    </source>
</evidence>
<reference evidence="1" key="1">
    <citation type="submission" date="2015-07" db="EMBL/GenBank/DDBJ databases">
        <title>MeaNS - Measles Nucleotide Surveillance Program.</title>
        <authorList>
            <person name="Tran T."/>
            <person name="Druce J."/>
        </authorList>
    </citation>
    <scope>NUCLEOTIDE SEQUENCE</scope>
    <source>
        <strain evidence="1">UCB-OBI-ISO-001</strain>
        <tissue evidence="1">Gonad</tissue>
    </source>
</reference>
<gene>
    <name evidence="1" type="ORF">OCBIM_22021082mg</name>
</gene>
<protein>
    <recommendedName>
        <fullName evidence="2">TNF family profile domain-containing protein</fullName>
    </recommendedName>
</protein>